<comment type="caution">
    <text evidence="1">The sequence shown here is derived from an EMBL/GenBank/DDBJ whole genome shotgun (WGS) entry which is preliminary data.</text>
</comment>
<evidence type="ECO:0000313" key="2">
    <source>
        <dbReference type="Proteomes" id="UP000309997"/>
    </source>
</evidence>
<evidence type="ECO:0000313" key="1">
    <source>
        <dbReference type="EMBL" id="KAL3604158.1"/>
    </source>
</evidence>
<organism evidence="1 2">
    <name type="scientific">Populus alba</name>
    <name type="common">White poplar</name>
    <dbReference type="NCBI Taxonomy" id="43335"/>
    <lineage>
        <taxon>Eukaryota</taxon>
        <taxon>Viridiplantae</taxon>
        <taxon>Streptophyta</taxon>
        <taxon>Embryophyta</taxon>
        <taxon>Tracheophyta</taxon>
        <taxon>Spermatophyta</taxon>
        <taxon>Magnoliopsida</taxon>
        <taxon>eudicotyledons</taxon>
        <taxon>Gunneridae</taxon>
        <taxon>Pentapetalae</taxon>
        <taxon>rosids</taxon>
        <taxon>fabids</taxon>
        <taxon>Malpighiales</taxon>
        <taxon>Salicaceae</taxon>
        <taxon>Saliceae</taxon>
        <taxon>Populus</taxon>
    </lineage>
</organism>
<keyword evidence="2" id="KW-1185">Reference proteome</keyword>
<reference evidence="1 2" key="1">
    <citation type="journal article" date="2024" name="Plant Biotechnol. J.">
        <title>Genome and CRISPR/Cas9 system of a widespread forest tree (Populus alba) in the world.</title>
        <authorList>
            <person name="Liu Y.J."/>
            <person name="Jiang P.F."/>
            <person name="Han X.M."/>
            <person name="Li X.Y."/>
            <person name="Wang H.M."/>
            <person name="Wang Y.J."/>
            <person name="Wang X.X."/>
            <person name="Zeng Q.Y."/>
        </authorList>
    </citation>
    <scope>NUCLEOTIDE SEQUENCE [LARGE SCALE GENOMIC DNA]</scope>
    <source>
        <strain evidence="2">cv. PAL-ZL1</strain>
    </source>
</reference>
<dbReference type="EMBL" id="RCHU02000002">
    <property type="protein sequence ID" value="KAL3604158.1"/>
    <property type="molecule type" value="Genomic_DNA"/>
</dbReference>
<proteinExistence type="predicted"/>
<accession>A0ACC4CT88</accession>
<sequence length="354" mass="40326">MLLVHQYLFCEFALFKQIIFGAGCRFRWRQQFRRRYPDEFLDKSNSSGKGDYQIEYEPAPRITEADKTNDKRSLQRALDRKLYLLLYGKAYGSPSDKPVWHFPEKVYESEETLRKCAESALQSVLGELSHTYFVGNAPMGHMVIQPTDDAQESGYKCIGDNDMHKLGTSPFSLKGRSVQPLLTFPVSHYLFLDLFYVFIFNILSSPLIILFVAPQLMEGHEAPPPPQLPQLAPSPNPSYLLTPLLLPSSSLQYPSIIEPQVLPDIDWVGLLSGQSQLGEKRPVTESASMVAENGAEEEKGNKDEKKGGRMKKATRPRFAFQTRSADDILDDGYRWRKYGQKAVKNSKYPRFARN</sequence>
<name>A0ACC4CT88_POPAL</name>
<dbReference type="Proteomes" id="UP000309997">
    <property type="component" value="Unassembled WGS sequence"/>
</dbReference>
<gene>
    <name evidence="1" type="ORF">D5086_005017</name>
</gene>
<protein>
    <submittedName>
        <fullName evidence="1">Uncharacterized protein</fullName>
    </submittedName>
</protein>